<dbReference type="SUPFAM" id="SSF48403">
    <property type="entry name" value="Ankyrin repeat"/>
    <property type="match status" value="2"/>
</dbReference>
<feature type="repeat" description="ANK" evidence="3">
    <location>
        <begin position="789"/>
        <end position="825"/>
    </location>
</feature>
<feature type="domain" description="GPI inositol-deacylase winged helix" evidence="5">
    <location>
        <begin position="101"/>
        <end position="168"/>
    </location>
</feature>
<sequence>MKEIRLEEKITDIDIATYVEHHLGHSSIPVDLHAQIKRVVPGRANGLFLYATLAMEAFLKPGADVMQVIEALPADLNVLYTDLLQQHILRSGVPEHLQILILSWVAHASRPLRLLEIAEMINKAQSMDLYDFRAIKELARTSCGPLLEILPDETVSVVHHSLTEFLNGSTRSPEKHMVSTNGTTSYPILDRGSTHSRLARVCISYMLGSKCLDGVKTKQVKKHLHLDGGSETDDGLVDILDQHSYKRLGGADGSKCKRTWNGDLPATPELRSRYPFLAYCIDNWHVHVRKADSHSQLSEDLLNDVDKLLTDTNCLALEALERKTACGWKPIHVASCNGLSLYVSHLMTRGGTDVDMDDRFGGKPLLFAAGRGHATTIKVLLAAGAKPDQESLRDGSKPLHKAATSNNGDTVELILQAGVDPMTKKTREDPDWYPVGSGTTGYTPLMMAFLNGLWNQALGWAAEGGHLSLVEEMLKHPHVNVNTKIRGETPLMYAAKRHGPRLMILLLRAGADLMITADEVWGDEFEDYDTNEEEHFEGTDDGENSEMVAKGGLIALHKLCGATETSWSSQTADGKTFHPGLMEETIALMLDAGVYINGTYRAPSYYNGGSPLGIAASRRPALVRTLMRAGADVTARSSGGSTVLHNCLNPDLIQLMVEEGNANLIHAETSTGLTPLLCAAGSGKMTAALARKFSELGANMAHTGPKGEGALRRFFSGYLFRFKCDQDVEIVEALLAAGVPPSSKNHDGETVLHRILTLTEVKSPFEHVSKRVVSALLAAGADIHVRDNEGKTPLFKLVNEARSPDRVAVVQMLVELGADINARDFRGRNLYFYRPMSDYPAAVDYEGNPMDWSLAPPGHKNIAGETYVHWLAANHALQLEKTLTTFDNFDAEDNAGIRPIHHFAKDNDKLVALALDGGACPVGRTHKGMSLLQVAAAFRQPNIVGRLIDAIKAKKGTEFLKSHIEYCRGGLMPSALQYACQTRMPETVSLLLEAGADPGLAFSPKIPRLGCETVQKKDGYEFAPSEHVESGLYSTISQWNMWNGSGSVSGRDKMPRLEPIMDLLYSRGAMPRENIDAMIGSNASDNYATECLLKLRRRIYSGEKVDVLKLDQRAALSKPLSVLKLYADALLRRGRDHGRDDDSRSEDEPRNDTSLDNNETCDLKDGLQNSLSYASLAGVYRRASVEHPPGERLSALTPICPMII</sequence>
<feature type="compositionally biased region" description="Basic and acidic residues" evidence="4">
    <location>
        <begin position="1135"/>
        <end position="1153"/>
    </location>
</feature>
<dbReference type="InterPro" id="IPR054471">
    <property type="entry name" value="GPIID_WHD"/>
</dbReference>
<keyword evidence="1" id="KW-0677">Repeat</keyword>
<dbReference type="EMBL" id="CABFNP030000761">
    <property type="protein sequence ID" value="CAI6085551.1"/>
    <property type="molecule type" value="Genomic_DNA"/>
</dbReference>
<name>A0AA35LY28_9HYPO</name>
<dbReference type="PROSITE" id="PS50297">
    <property type="entry name" value="ANK_REP_REGION"/>
    <property type="match status" value="3"/>
</dbReference>
<evidence type="ECO:0000313" key="6">
    <source>
        <dbReference type="EMBL" id="CAI6085551.1"/>
    </source>
</evidence>
<accession>A0AA35LY28</accession>
<dbReference type="InterPro" id="IPR002110">
    <property type="entry name" value="Ankyrin_rpt"/>
</dbReference>
<gene>
    <name evidence="6" type="ORF">CCHLO57077_00014178</name>
</gene>
<evidence type="ECO:0000256" key="1">
    <source>
        <dbReference type="ARBA" id="ARBA00022737"/>
    </source>
</evidence>
<comment type="caution">
    <text evidence="6">The sequence shown here is derived from an EMBL/GenBank/DDBJ whole genome shotgun (WGS) entry which is preliminary data.</text>
</comment>
<feature type="repeat" description="ANK" evidence="3">
    <location>
        <begin position="747"/>
        <end position="788"/>
    </location>
</feature>
<protein>
    <recommendedName>
        <fullName evidence="5">GPI inositol-deacylase winged helix domain-containing protein</fullName>
    </recommendedName>
</protein>
<dbReference type="Gene3D" id="1.25.40.20">
    <property type="entry name" value="Ankyrin repeat-containing domain"/>
    <property type="match status" value="5"/>
</dbReference>
<feature type="repeat" description="ANK" evidence="3">
    <location>
        <begin position="486"/>
        <end position="518"/>
    </location>
</feature>
<reference evidence="6" key="1">
    <citation type="submission" date="2023-01" db="EMBL/GenBank/DDBJ databases">
        <authorList>
            <person name="Piombo E."/>
        </authorList>
    </citation>
    <scope>NUCLEOTIDE SEQUENCE</scope>
</reference>
<dbReference type="Proteomes" id="UP001160390">
    <property type="component" value="Unassembled WGS sequence"/>
</dbReference>
<dbReference type="InterPro" id="IPR036770">
    <property type="entry name" value="Ankyrin_rpt-contain_sf"/>
</dbReference>
<feature type="repeat" description="ANK" evidence="3">
    <location>
        <begin position="360"/>
        <end position="392"/>
    </location>
</feature>
<keyword evidence="7" id="KW-1185">Reference proteome</keyword>
<feature type="non-terminal residue" evidence="6">
    <location>
        <position position="1204"/>
    </location>
</feature>
<evidence type="ECO:0000256" key="2">
    <source>
        <dbReference type="ARBA" id="ARBA00023043"/>
    </source>
</evidence>
<feature type="region of interest" description="Disordered" evidence="4">
    <location>
        <begin position="1135"/>
        <end position="1161"/>
    </location>
</feature>
<proteinExistence type="predicted"/>
<dbReference type="SMART" id="SM00248">
    <property type="entry name" value="ANK"/>
    <property type="match status" value="12"/>
</dbReference>
<evidence type="ECO:0000259" key="5">
    <source>
        <dbReference type="Pfam" id="PF22939"/>
    </source>
</evidence>
<dbReference type="PANTHER" id="PTHR24178">
    <property type="entry name" value="MOLTING PROTEIN MLT-4"/>
    <property type="match status" value="1"/>
</dbReference>
<evidence type="ECO:0000313" key="7">
    <source>
        <dbReference type="Proteomes" id="UP001160390"/>
    </source>
</evidence>
<feature type="repeat" description="ANK" evidence="3">
    <location>
        <begin position="394"/>
        <end position="426"/>
    </location>
</feature>
<evidence type="ECO:0000256" key="3">
    <source>
        <dbReference type="PROSITE-ProRule" id="PRU00023"/>
    </source>
</evidence>
<dbReference type="AlphaFoldDB" id="A0AA35LY28"/>
<organism evidence="6 7">
    <name type="scientific">Clonostachys chloroleuca</name>
    <dbReference type="NCBI Taxonomy" id="1926264"/>
    <lineage>
        <taxon>Eukaryota</taxon>
        <taxon>Fungi</taxon>
        <taxon>Dikarya</taxon>
        <taxon>Ascomycota</taxon>
        <taxon>Pezizomycotina</taxon>
        <taxon>Sordariomycetes</taxon>
        <taxon>Hypocreomycetidae</taxon>
        <taxon>Hypocreales</taxon>
        <taxon>Bionectriaceae</taxon>
        <taxon>Clonostachys</taxon>
    </lineage>
</organism>
<evidence type="ECO:0000256" key="4">
    <source>
        <dbReference type="SAM" id="MobiDB-lite"/>
    </source>
</evidence>
<keyword evidence="2 3" id="KW-0040">ANK repeat</keyword>
<dbReference type="Pfam" id="PF12796">
    <property type="entry name" value="Ank_2"/>
    <property type="match status" value="3"/>
</dbReference>
<dbReference type="PRINTS" id="PR01415">
    <property type="entry name" value="ANKYRIN"/>
</dbReference>
<dbReference type="Pfam" id="PF22939">
    <property type="entry name" value="WHD_GPIID"/>
    <property type="match status" value="1"/>
</dbReference>
<dbReference type="PROSITE" id="PS50088">
    <property type="entry name" value="ANK_REPEAT"/>
    <property type="match status" value="5"/>
</dbReference>